<dbReference type="Pfam" id="PF00560">
    <property type="entry name" value="LRR_1"/>
    <property type="match status" value="1"/>
</dbReference>
<keyword evidence="5" id="KW-1185">Reference proteome</keyword>
<dbReference type="AlphaFoldDB" id="A0A378IDB5"/>
<accession>A0A378IDB5</accession>
<dbReference type="EMBL" id="UGNW01000001">
    <property type="protein sequence ID" value="STX32725.1"/>
    <property type="molecule type" value="Genomic_DNA"/>
</dbReference>
<dbReference type="OrthoDB" id="5653458at2"/>
<proteinExistence type="predicted"/>
<evidence type="ECO:0000256" key="1">
    <source>
        <dbReference type="ARBA" id="ARBA00022614"/>
    </source>
</evidence>
<dbReference type="STRING" id="28083.Lbir_0411"/>
<keyword evidence="2" id="KW-0677">Repeat</keyword>
<evidence type="ECO:0000313" key="5">
    <source>
        <dbReference type="Proteomes" id="UP000054735"/>
    </source>
</evidence>
<keyword evidence="1" id="KW-0433">Leucine-rich repeat</keyword>
<evidence type="ECO:0000313" key="6">
    <source>
        <dbReference type="Proteomes" id="UP000255066"/>
    </source>
</evidence>
<dbReference type="SUPFAM" id="SSF52047">
    <property type="entry name" value="RNI-like"/>
    <property type="match status" value="1"/>
</dbReference>
<dbReference type="InterPro" id="IPR001611">
    <property type="entry name" value="Leu-rich_rpt"/>
</dbReference>
<dbReference type="PANTHER" id="PTHR45617:SF168">
    <property type="entry name" value="RETICULON 4 RECEPTOR LIKE 2"/>
    <property type="match status" value="1"/>
</dbReference>
<organism evidence="4 6">
    <name type="scientific">Legionella birminghamensis</name>
    <dbReference type="NCBI Taxonomy" id="28083"/>
    <lineage>
        <taxon>Bacteria</taxon>
        <taxon>Pseudomonadati</taxon>
        <taxon>Pseudomonadota</taxon>
        <taxon>Gammaproteobacteria</taxon>
        <taxon>Legionellales</taxon>
        <taxon>Legionellaceae</taxon>
        <taxon>Legionella</taxon>
    </lineage>
</organism>
<dbReference type="EMBL" id="LNXT01000004">
    <property type="protein sequence ID" value="KTC75499.1"/>
    <property type="molecule type" value="Genomic_DNA"/>
</dbReference>
<dbReference type="Proteomes" id="UP000054735">
    <property type="component" value="Unassembled WGS sequence"/>
</dbReference>
<protein>
    <submittedName>
        <fullName evidence="4">Leucine-rich repeat protein</fullName>
    </submittedName>
</protein>
<reference evidence="3 5" key="1">
    <citation type="submission" date="2015-11" db="EMBL/GenBank/DDBJ databases">
        <title>Genomic analysis of 38 Legionella species identifies large and diverse effector repertoires.</title>
        <authorList>
            <person name="Burstein D."/>
            <person name="Amaro F."/>
            <person name="Zusman T."/>
            <person name="Lifshitz Z."/>
            <person name="Cohen O."/>
            <person name="Gilbert J.A."/>
            <person name="Pupko T."/>
            <person name="Shuman H.A."/>
            <person name="Segal G."/>
        </authorList>
    </citation>
    <scope>NUCLEOTIDE SEQUENCE [LARGE SCALE GENOMIC DNA]</scope>
    <source>
        <strain evidence="3 5">CDC#1407-AL-14</strain>
    </source>
</reference>
<dbReference type="Gene3D" id="3.80.10.10">
    <property type="entry name" value="Ribonuclease Inhibitor"/>
    <property type="match status" value="2"/>
</dbReference>
<evidence type="ECO:0000313" key="4">
    <source>
        <dbReference type="EMBL" id="STX32725.1"/>
    </source>
</evidence>
<dbReference type="Proteomes" id="UP000255066">
    <property type="component" value="Unassembled WGS sequence"/>
</dbReference>
<name>A0A378IDB5_9GAMM</name>
<sequence>MSCIIELRKTAPPSLYIEICPEFPLSPSEKIRHVEIISKALTDEFPHIKKLILRGHGFLEFDFEEYRQILRKIPRRLHSLDLAGNYLSRFTPSELELLVFSLPPELKYLNASRNDLNTEALIYFLNGLRLCCFSLEQLDIRQNRASFLNKIEIISIWQTLPNNLTRCLMDSTDLSDHPAEHIIQLVSHYPPPFRTLHLNFSVGGWSAELVFLLLNNLPKHVNKLILAIRFPQDILPIMNKAWQNLPPTVHEIEILDTSSQKSWSVNLPLFISRLNIRKLNLSRNHLGALESHEVVRLTRAISRHTVHLDLSFNQLTETTIPFIFAGLSEGLRILRLHGNGLEHLPAEKLISYFKFLPQTNIEVQFGKWRFSPRTYDYSSYLQEASQPHFCFEEPEMATSPILGDPVRLGDELSSMRKNSHWRFFNAEQIEAPAATEENGSLAVTKSSSIPRLLMPTPVYPGWNSR</sequence>
<reference evidence="4 6" key="2">
    <citation type="submission" date="2018-06" db="EMBL/GenBank/DDBJ databases">
        <authorList>
            <consortium name="Pathogen Informatics"/>
            <person name="Doyle S."/>
        </authorList>
    </citation>
    <scope>NUCLEOTIDE SEQUENCE [LARGE SCALE GENOMIC DNA]</scope>
    <source>
        <strain evidence="4 6">NCTC12437</strain>
    </source>
</reference>
<dbReference type="InterPro" id="IPR032675">
    <property type="entry name" value="LRR_dom_sf"/>
</dbReference>
<gene>
    <name evidence="3" type="ORF">Lbir_0411</name>
    <name evidence="4" type="ORF">NCTC12437_02520</name>
</gene>
<evidence type="ECO:0000256" key="2">
    <source>
        <dbReference type="ARBA" id="ARBA00022737"/>
    </source>
</evidence>
<dbReference type="RefSeq" id="WP_058522531.1">
    <property type="nucleotide sequence ID" value="NZ_CAAAHV010000011.1"/>
</dbReference>
<dbReference type="PANTHER" id="PTHR45617">
    <property type="entry name" value="LEUCINE RICH REPEAT FAMILY PROTEIN"/>
    <property type="match status" value="1"/>
</dbReference>
<evidence type="ECO:0000313" key="3">
    <source>
        <dbReference type="EMBL" id="KTC75499.1"/>
    </source>
</evidence>